<keyword evidence="1" id="KW-0812">Transmembrane</keyword>
<reference evidence="2 3" key="1">
    <citation type="submission" date="2023-08" db="EMBL/GenBank/DDBJ databases">
        <title>A Necator americanus chromosomal reference genome.</title>
        <authorList>
            <person name="Ilik V."/>
            <person name="Petrzelkova K.J."/>
            <person name="Pardy F."/>
            <person name="Fuh T."/>
            <person name="Niatou-Singa F.S."/>
            <person name="Gouil Q."/>
            <person name="Baker L."/>
            <person name="Ritchie M.E."/>
            <person name="Jex A.R."/>
            <person name="Gazzola D."/>
            <person name="Li H."/>
            <person name="Toshio Fujiwara R."/>
            <person name="Zhan B."/>
            <person name="Aroian R.V."/>
            <person name="Pafco B."/>
            <person name="Schwarz E.M."/>
        </authorList>
    </citation>
    <scope>NUCLEOTIDE SEQUENCE [LARGE SCALE GENOMIC DNA]</scope>
    <source>
        <strain evidence="2 3">Aroian</strain>
        <tissue evidence="2">Whole animal</tissue>
    </source>
</reference>
<dbReference type="EMBL" id="JAVFWL010000004">
    <property type="protein sequence ID" value="KAK6748875.1"/>
    <property type="molecule type" value="Genomic_DNA"/>
</dbReference>
<name>A0ABR1DG15_NECAM</name>
<dbReference type="Proteomes" id="UP001303046">
    <property type="component" value="Unassembled WGS sequence"/>
</dbReference>
<sequence length="103" mass="11606">MLRRTTTKGIVKEKSAFVELMGYHGINVKLGALCALLCIILLYCLLTNRIFRRKRKLIITLAAADLFNSLGILLMGVDRCLSRQSIAHVRLSLNLGMLKRSFN</sequence>
<organism evidence="2 3">
    <name type="scientific">Necator americanus</name>
    <name type="common">Human hookworm</name>
    <dbReference type="NCBI Taxonomy" id="51031"/>
    <lineage>
        <taxon>Eukaryota</taxon>
        <taxon>Metazoa</taxon>
        <taxon>Ecdysozoa</taxon>
        <taxon>Nematoda</taxon>
        <taxon>Chromadorea</taxon>
        <taxon>Rhabditida</taxon>
        <taxon>Rhabditina</taxon>
        <taxon>Rhabditomorpha</taxon>
        <taxon>Strongyloidea</taxon>
        <taxon>Ancylostomatidae</taxon>
        <taxon>Bunostominae</taxon>
        <taxon>Necator</taxon>
    </lineage>
</organism>
<protein>
    <recommendedName>
        <fullName evidence="4">G-protein coupled receptors family 1 profile domain-containing protein</fullName>
    </recommendedName>
</protein>
<accession>A0ABR1DG15</accession>
<evidence type="ECO:0000313" key="3">
    <source>
        <dbReference type="Proteomes" id="UP001303046"/>
    </source>
</evidence>
<evidence type="ECO:0000256" key="1">
    <source>
        <dbReference type="SAM" id="Phobius"/>
    </source>
</evidence>
<evidence type="ECO:0000313" key="2">
    <source>
        <dbReference type="EMBL" id="KAK6748875.1"/>
    </source>
</evidence>
<evidence type="ECO:0008006" key="4">
    <source>
        <dbReference type="Google" id="ProtNLM"/>
    </source>
</evidence>
<keyword evidence="1" id="KW-1133">Transmembrane helix</keyword>
<comment type="caution">
    <text evidence="2">The sequence shown here is derived from an EMBL/GenBank/DDBJ whole genome shotgun (WGS) entry which is preliminary data.</text>
</comment>
<gene>
    <name evidence="2" type="primary">Necator_chrIV.g14771</name>
    <name evidence="2" type="ORF">RB195_001476</name>
</gene>
<feature type="transmembrane region" description="Helical" evidence="1">
    <location>
        <begin position="26"/>
        <end position="46"/>
    </location>
</feature>
<keyword evidence="3" id="KW-1185">Reference proteome</keyword>
<keyword evidence="1" id="KW-0472">Membrane</keyword>
<proteinExistence type="predicted"/>